<sequence>MTTSIGAVLRSTGLATIDRALLARAEKPRVKVWAGSIAVGHEKRAKAYTPIRNARQMREMIEAAKLYERQTLAQRRTTTPRIRNGAIGQAGIQIIEFLARVIDYSTGALFPSLHTIMDGTGLSKNCVVQALSRLKDARIIDWFRRYEPVPDHEAQGAGPRIKQATNAYRFLFPAFLSKIFAARRRRGVAADPAPACEQYRQIEAARDMERMRDQLPLWELTREERDKRELADILASLGQAIEAKERESSASEDNRRRYLY</sequence>
<dbReference type="EMBL" id="CP012702">
    <property type="protein sequence ID" value="ALH83222.1"/>
    <property type="molecule type" value="Genomic_DNA"/>
</dbReference>
<dbReference type="KEGG" id="smag:AN936_24175"/>
<accession>A0A0N9V4N5</accession>
<name>A0A0N9V4N5_SPHMC</name>
<protein>
    <submittedName>
        <fullName evidence="1">Replication initiation protein</fullName>
    </submittedName>
</protein>
<dbReference type="PATRIC" id="fig|33050.5.peg.4880"/>
<dbReference type="AlphaFoldDB" id="A0A0N9V4N5"/>
<reference evidence="1 2" key="1">
    <citation type="journal article" date="2015" name="Genome Announc.">
        <title>Complete Genome Sequence of Polypropylene Glycol- and Polyethylene Glycol-Degrading Sphingopyxis macrogoltabida Strain EY-1.</title>
        <authorList>
            <person name="Ohtsubo Y."/>
            <person name="Nagata Y."/>
            <person name="Numata M."/>
            <person name="Tsuchikane K."/>
            <person name="Hosoyama A."/>
            <person name="Yamazoe A."/>
            <person name="Tsuda M."/>
            <person name="Fujita N."/>
            <person name="Kawai F."/>
        </authorList>
    </citation>
    <scope>NUCLEOTIDE SEQUENCE [LARGE SCALE GENOMIC DNA]</scope>
    <source>
        <strain evidence="1 2">EY-1</strain>
        <plasmid evidence="1">2</plasmid>
    </source>
</reference>
<evidence type="ECO:0000313" key="1">
    <source>
        <dbReference type="EMBL" id="ALH83222.1"/>
    </source>
</evidence>
<dbReference type="Proteomes" id="UP000058074">
    <property type="component" value="Plasmid 2"/>
</dbReference>
<dbReference type="OrthoDB" id="7467461at2"/>
<organism evidence="1 2">
    <name type="scientific">Sphingopyxis macrogoltabida</name>
    <name type="common">Sphingomonas macrogoltabidus</name>
    <dbReference type="NCBI Taxonomy" id="33050"/>
    <lineage>
        <taxon>Bacteria</taxon>
        <taxon>Pseudomonadati</taxon>
        <taxon>Pseudomonadota</taxon>
        <taxon>Alphaproteobacteria</taxon>
        <taxon>Sphingomonadales</taxon>
        <taxon>Sphingomonadaceae</taxon>
        <taxon>Sphingopyxis</taxon>
    </lineage>
</organism>
<proteinExistence type="predicted"/>
<gene>
    <name evidence="1" type="ORF">AN936_24175</name>
</gene>
<geneLocation type="plasmid" evidence="1 2">
    <name>2</name>
</geneLocation>
<keyword evidence="1" id="KW-0614">Plasmid</keyword>
<evidence type="ECO:0000313" key="2">
    <source>
        <dbReference type="Proteomes" id="UP000058074"/>
    </source>
</evidence>